<dbReference type="EMBL" id="RPFW01000005">
    <property type="protein sequence ID" value="TVZ02228.1"/>
    <property type="molecule type" value="Genomic_DNA"/>
</dbReference>
<proteinExistence type="predicted"/>
<dbReference type="RefSeq" id="WP_145857033.1">
    <property type="nucleotide sequence ID" value="NZ_RPFW01000005.1"/>
</dbReference>
<dbReference type="OrthoDB" id="9815354at2"/>
<evidence type="ECO:0000313" key="2">
    <source>
        <dbReference type="Proteomes" id="UP000460272"/>
    </source>
</evidence>
<name>A0A6P2BTK1_9ACTN</name>
<gene>
    <name evidence="1" type="ORF">EAS64_25730</name>
</gene>
<organism evidence="1 2">
    <name type="scientific">Trebonia kvetii</name>
    <dbReference type="NCBI Taxonomy" id="2480626"/>
    <lineage>
        <taxon>Bacteria</taxon>
        <taxon>Bacillati</taxon>
        <taxon>Actinomycetota</taxon>
        <taxon>Actinomycetes</taxon>
        <taxon>Streptosporangiales</taxon>
        <taxon>Treboniaceae</taxon>
        <taxon>Trebonia</taxon>
    </lineage>
</organism>
<protein>
    <submittedName>
        <fullName evidence="1">Uncharacterized protein</fullName>
    </submittedName>
</protein>
<sequence length="116" mass="12407">MLEEYGFEPHMARPLQCKAIASARLKNDKAGAAIGAQLLRAGLLPEAWIAPPEIPSCGPCHRRRPGAHRRRGKKIATTAIARKLLTRVYRLLTDASAAVSPASGEAASPGRARVFA</sequence>
<comment type="caution">
    <text evidence="1">The sequence shown here is derived from an EMBL/GenBank/DDBJ whole genome shotgun (WGS) entry which is preliminary data.</text>
</comment>
<reference evidence="1 2" key="1">
    <citation type="submission" date="2018-11" db="EMBL/GenBank/DDBJ databases">
        <title>Trebonia kvetii gen.nov., sp.nov., a novel acidophilic actinobacterium, and proposal of the new actinobacterial family Treboniaceae fam. nov.</title>
        <authorList>
            <person name="Rapoport D."/>
            <person name="Sagova-Mareckova M."/>
            <person name="Sedlacek I."/>
            <person name="Provaznik J."/>
            <person name="Kralova S."/>
            <person name="Pavlinic D."/>
            <person name="Benes V."/>
            <person name="Kopecky J."/>
        </authorList>
    </citation>
    <scope>NUCLEOTIDE SEQUENCE [LARGE SCALE GENOMIC DNA]</scope>
    <source>
        <strain evidence="1 2">15Tr583</strain>
    </source>
</reference>
<accession>A0A6P2BTK1</accession>
<dbReference type="AlphaFoldDB" id="A0A6P2BTK1"/>
<evidence type="ECO:0000313" key="1">
    <source>
        <dbReference type="EMBL" id="TVZ02228.1"/>
    </source>
</evidence>
<dbReference type="Proteomes" id="UP000460272">
    <property type="component" value="Unassembled WGS sequence"/>
</dbReference>
<keyword evidence="2" id="KW-1185">Reference proteome</keyword>